<feature type="region of interest" description="Disordered" evidence="1">
    <location>
        <begin position="599"/>
        <end position="635"/>
    </location>
</feature>
<gene>
    <name evidence="2" type="ORF">HETSPECPRED_006528</name>
</gene>
<feature type="region of interest" description="Disordered" evidence="1">
    <location>
        <begin position="280"/>
        <end position="501"/>
    </location>
</feature>
<evidence type="ECO:0000256" key="1">
    <source>
        <dbReference type="SAM" id="MobiDB-lite"/>
    </source>
</evidence>
<comment type="caution">
    <text evidence="2">The sequence shown here is derived from an EMBL/GenBank/DDBJ whole genome shotgun (WGS) entry which is preliminary data.</text>
</comment>
<sequence length="758" mass="83259">MSQVGSSASSSSGSSSGSSQVGRADRDFTPVNPQSKTNIAPEKPVSNSNSNASDESTVKALQSNQAKANVWSAMHDGKAKAASTAKTIQPDPLKPKNKGVTKSTQNTKPKAEKKATTTVKPKVNVSKFLMTEAKAPSKPKPKVVKASSSKSTAESKTKVVKASSSKSTAETEDPATNRDDADLDMKDITNRNKTTVAKLIQALSHRGLATTGNRADVTARFLLYELDLDTTGEDKEMHNYCKELLQASMPRLKELLSDLHQNSVGTNKPLLIGRILKATYPADGDSSSDEDEEEGEESSEKPDQEPKESANTSSSSDKVNGKKRARVVEEGSDEEDVRPKEAKRQKHVVFEDENEGPSNGQSKRNKPYIHGKTKYDRETKEVYFEPNTKGGVSKASKPDTKDAVSKASKPDSKDAVSKASKPDTKGSVSKTKKHDAEKKMKRPRSNEADQGNLEVQQPKKAKLADPKSKPKDKISAAEIGRAVRAKPNPSTVKPKPKQAKPKDNYFTFNELLNSQTLFENVSVPAEVLSACLRVLTGLGTVKDINIVHDFRHPLPLYKLYRDGKLKANVKKCPRAFLVAQEFYEERMGELEEAIIEAERKEDEEKAAREAQDEDEEGFAEDKAEEQDHEMTDDDGEEDIDHLILAPPADGAGPVGEEVQQHAAITAHYDDVQMEQDDADELRGKSLHASEVAYLASLPAGTTLDSYYDNLWEPESDEQCSKEAKLRLRKEEIALMKIGKVEVGSEEFRKVRLSHDGKW</sequence>
<accession>A0A8H3ITK1</accession>
<feature type="compositionally biased region" description="Basic and acidic residues" evidence="1">
    <location>
        <begin position="462"/>
        <end position="475"/>
    </location>
</feature>
<keyword evidence="3" id="KW-1185">Reference proteome</keyword>
<evidence type="ECO:0000313" key="3">
    <source>
        <dbReference type="Proteomes" id="UP000664521"/>
    </source>
</evidence>
<proteinExistence type="predicted"/>
<feature type="compositionally biased region" description="Low complexity" evidence="1">
    <location>
        <begin position="144"/>
        <end position="168"/>
    </location>
</feature>
<evidence type="ECO:0000313" key="2">
    <source>
        <dbReference type="EMBL" id="CAF9927245.1"/>
    </source>
</evidence>
<feature type="region of interest" description="Disordered" evidence="1">
    <location>
        <begin position="1"/>
        <end position="182"/>
    </location>
</feature>
<reference evidence="2" key="1">
    <citation type="submission" date="2021-03" db="EMBL/GenBank/DDBJ databases">
        <authorList>
            <person name="Tagirdzhanova G."/>
        </authorList>
    </citation>
    <scope>NUCLEOTIDE SEQUENCE</scope>
</reference>
<evidence type="ECO:0008006" key="4">
    <source>
        <dbReference type="Google" id="ProtNLM"/>
    </source>
</evidence>
<feature type="compositionally biased region" description="Polar residues" evidence="1">
    <location>
        <begin position="309"/>
        <end position="318"/>
    </location>
</feature>
<dbReference type="Proteomes" id="UP000664521">
    <property type="component" value="Unassembled WGS sequence"/>
</dbReference>
<feature type="compositionally biased region" description="Low complexity" evidence="1">
    <location>
        <begin position="1"/>
        <end position="22"/>
    </location>
</feature>
<dbReference type="AlphaFoldDB" id="A0A8H3ITK1"/>
<feature type="compositionally biased region" description="Basic residues" evidence="1">
    <location>
        <begin position="363"/>
        <end position="372"/>
    </location>
</feature>
<dbReference type="EMBL" id="CAJPDS010000044">
    <property type="protein sequence ID" value="CAF9927245.1"/>
    <property type="molecule type" value="Genomic_DNA"/>
</dbReference>
<organism evidence="2 3">
    <name type="scientific">Heterodermia speciosa</name>
    <dbReference type="NCBI Taxonomy" id="116794"/>
    <lineage>
        <taxon>Eukaryota</taxon>
        <taxon>Fungi</taxon>
        <taxon>Dikarya</taxon>
        <taxon>Ascomycota</taxon>
        <taxon>Pezizomycotina</taxon>
        <taxon>Lecanoromycetes</taxon>
        <taxon>OSLEUM clade</taxon>
        <taxon>Lecanoromycetidae</taxon>
        <taxon>Caliciales</taxon>
        <taxon>Physciaceae</taxon>
        <taxon>Heterodermia</taxon>
    </lineage>
</organism>
<feature type="compositionally biased region" description="Basic and acidic residues" evidence="1">
    <location>
        <begin position="373"/>
        <end position="383"/>
    </location>
</feature>
<protein>
    <recommendedName>
        <fullName evidence="4">SAP domain-containing protein</fullName>
    </recommendedName>
</protein>
<feature type="compositionally biased region" description="Polar residues" evidence="1">
    <location>
        <begin position="45"/>
        <end position="67"/>
    </location>
</feature>
<name>A0A8H3ITK1_9LECA</name>
<feature type="compositionally biased region" description="Acidic residues" evidence="1">
    <location>
        <begin position="611"/>
        <end position="635"/>
    </location>
</feature>
<feature type="compositionally biased region" description="Basic and acidic residues" evidence="1">
    <location>
        <begin position="396"/>
        <end position="424"/>
    </location>
</feature>
<feature type="compositionally biased region" description="Basic and acidic residues" evidence="1">
    <location>
        <begin position="298"/>
        <end position="308"/>
    </location>
</feature>
<feature type="compositionally biased region" description="Basic and acidic residues" evidence="1">
    <location>
        <begin position="599"/>
        <end position="610"/>
    </location>
</feature>
<feature type="compositionally biased region" description="Acidic residues" evidence="1">
    <location>
        <begin position="286"/>
        <end position="297"/>
    </location>
</feature>